<proteinExistence type="predicted"/>
<name>A0A6A6V553_9PLEO</name>
<feature type="region of interest" description="Disordered" evidence="1">
    <location>
        <begin position="1"/>
        <end position="49"/>
    </location>
</feature>
<feature type="compositionally biased region" description="Polar residues" evidence="1">
    <location>
        <begin position="33"/>
        <end position="43"/>
    </location>
</feature>
<feature type="compositionally biased region" description="Basic and acidic residues" evidence="1">
    <location>
        <begin position="425"/>
        <end position="437"/>
    </location>
</feature>
<feature type="compositionally biased region" description="Polar residues" evidence="1">
    <location>
        <begin position="552"/>
        <end position="573"/>
    </location>
</feature>
<feature type="region of interest" description="Disordered" evidence="1">
    <location>
        <begin position="331"/>
        <end position="605"/>
    </location>
</feature>
<evidence type="ECO:0000256" key="1">
    <source>
        <dbReference type="SAM" id="MobiDB-lite"/>
    </source>
</evidence>
<feature type="compositionally biased region" description="Basic and acidic residues" evidence="1">
    <location>
        <begin position="663"/>
        <end position="676"/>
    </location>
</feature>
<evidence type="ECO:0000313" key="2">
    <source>
        <dbReference type="EMBL" id="KAF2744650.1"/>
    </source>
</evidence>
<protein>
    <submittedName>
        <fullName evidence="2">Uncharacterized protein</fullName>
    </submittedName>
</protein>
<feature type="compositionally biased region" description="Low complexity" evidence="1">
    <location>
        <begin position="362"/>
        <end position="377"/>
    </location>
</feature>
<reference evidence="2" key="1">
    <citation type="journal article" date="2020" name="Stud. Mycol.">
        <title>101 Dothideomycetes genomes: a test case for predicting lifestyles and emergence of pathogens.</title>
        <authorList>
            <person name="Haridas S."/>
            <person name="Albert R."/>
            <person name="Binder M."/>
            <person name="Bloem J."/>
            <person name="Labutti K."/>
            <person name="Salamov A."/>
            <person name="Andreopoulos B."/>
            <person name="Baker S."/>
            <person name="Barry K."/>
            <person name="Bills G."/>
            <person name="Bluhm B."/>
            <person name="Cannon C."/>
            <person name="Castanera R."/>
            <person name="Culley D."/>
            <person name="Daum C."/>
            <person name="Ezra D."/>
            <person name="Gonzalez J."/>
            <person name="Henrissat B."/>
            <person name="Kuo A."/>
            <person name="Liang C."/>
            <person name="Lipzen A."/>
            <person name="Lutzoni F."/>
            <person name="Magnuson J."/>
            <person name="Mondo S."/>
            <person name="Nolan M."/>
            <person name="Ohm R."/>
            <person name="Pangilinan J."/>
            <person name="Park H.-J."/>
            <person name="Ramirez L."/>
            <person name="Alfaro M."/>
            <person name="Sun H."/>
            <person name="Tritt A."/>
            <person name="Yoshinaga Y."/>
            <person name="Zwiers L.-H."/>
            <person name="Turgeon B."/>
            <person name="Goodwin S."/>
            <person name="Spatafora J."/>
            <person name="Crous P."/>
            <person name="Grigoriev I."/>
        </authorList>
    </citation>
    <scope>NUCLEOTIDE SEQUENCE</scope>
    <source>
        <strain evidence="2">CBS 119925</strain>
    </source>
</reference>
<dbReference type="EMBL" id="MU006587">
    <property type="protein sequence ID" value="KAF2744650.1"/>
    <property type="molecule type" value="Genomic_DNA"/>
</dbReference>
<accession>A0A6A6V553</accession>
<gene>
    <name evidence="2" type="ORF">M011DRAFT_460691</name>
</gene>
<feature type="region of interest" description="Disordered" evidence="1">
    <location>
        <begin position="663"/>
        <end position="696"/>
    </location>
</feature>
<sequence length="696" mass="74831">MAPKRKAGVETEASDAPSKKAKTQASPAPEVSALQTRLLSHNTDTGEEATHNLVTVNPVAVSESTKRIDAAEALLSLSRWSTPTSTQEARGAPAPGIESPTVGILETELSTTTVSATAVTGTATTELLTNTTPDAAINILPPTSIDVPQRNDPQRDDPQHQVDVLISHSQREALIKLVQEATRCLTELQAKRKADQSQAATGSEANIGLESSMQNVSLNPKPFPKRFTLKQSGVHILKGAKNRLAEEVQKLKQALEALPISPKQLTDEVQQLLLGLCLDDQGRISVDILQETLGDRLARLMRSMNLSSNQAMPDIMPGIILGSDYNTSTVNPQDNVSLPQGAADNASAGHRHQIGNPPAPLLPKVAPPGTSRTTRASTRTRKPKTKALEVQKRAPKPPQKVVVTGPDQTSTNWATATNTKKRKADKNQDEAVAEKRPSRGTRAKTQPPLTRAGSKAPVDPKPAPPKRGARARSVAPNFPTAETDLQVPEKPKPAPRKRLTKEDIPTAETAPGKLTAPTQKPDGPATKAKGRGKEKEATAPPQEPQPTRDDVASSNPQITSGTSGKQVTASAITAPTDKEQAVTDQGGEGSKQTAEPETAKRPGIRTHHAGYFAKYAPENCPPPPKGRTIRVWPIAGDVIRPGDRDISYMPWKMRIAYLAEVRRTEEDQEVEQRGEPLEEPQAPEFDPYLDVPDDDL</sequence>
<keyword evidence="3" id="KW-1185">Reference proteome</keyword>
<evidence type="ECO:0000313" key="3">
    <source>
        <dbReference type="Proteomes" id="UP000799440"/>
    </source>
</evidence>
<dbReference type="AlphaFoldDB" id="A0A6A6V553"/>
<feature type="compositionally biased region" description="Polar residues" evidence="1">
    <location>
        <begin position="406"/>
        <end position="418"/>
    </location>
</feature>
<dbReference type="Proteomes" id="UP000799440">
    <property type="component" value="Unassembled WGS sequence"/>
</dbReference>
<organism evidence="2 3">
    <name type="scientific">Sporormia fimetaria CBS 119925</name>
    <dbReference type="NCBI Taxonomy" id="1340428"/>
    <lineage>
        <taxon>Eukaryota</taxon>
        <taxon>Fungi</taxon>
        <taxon>Dikarya</taxon>
        <taxon>Ascomycota</taxon>
        <taxon>Pezizomycotina</taxon>
        <taxon>Dothideomycetes</taxon>
        <taxon>Pleosporomycetidae</taxon>
        <taxon>Pleosporales</taxon>
        <taxon>Sporormiaceae</taxon>
        <taxon>Sporormia</taxon>
    </lineage>
</organism>